<dbReference type="AlphaFoldDB" id="A0A151NRU0"/>
<feature type="region of interest" description="Disordered" evidence="1">
    <location>
        <begin position="1"/>
        <end position="33"/>
    </location>
</feature>
<feature type="compositionally biased region" description="Basic and acidic residues" evidence="1">
    <location>
        <begin position="1"/>
        <end position="23"/>
    </location>
</feature>
<organism evidence="2 3">
    <name type="scientific">Alligator mississippiensis</name>
    <name type="common">American alligator</name>
    <dbReference type="NCBI Taxonomy" id="8496"/>
    <lineage>
        <taxon>Eukaryota</taxon>
        <taxon>Metazoa</taxon>
        <taxon>Chordata</taxon>
        <taxon>Craniata</taxon>
        <taxon>Vertebrata</taxon>
        <taxon>Euteleostomi</taxon>
        <taxon>Archelosauria</taxon>
        <taxon>Archosauria</taxon>
        <taxon>Crocodylia</taxon>
        <taxon>Alligatoridae</taxon>
        <taxon>Alligatorinae</taxon>
        <taxon>Alligator</taxon>
    </lineage>
</organism>
<keyword evidence="3" id="KW-1185">Reference proteome</keyword>
<protein>
    <submittedName>
        <fullName evidence="2">Uncharacterized protein</fullName>
    </submittedName>
</protein>
<evidence type="ECO:0000313" key="3">
    <source>
        <dbReference type="Proteomes" id="UP000050525"/>
    </source>
</evidence>
<reference evidence="2 3" key="1">
    <citation type="journal article" date="2012" name="Genome Biol.">
        <title>Sequencing three crocodilian genomes to illuminate the evolution of archosaurs and amniotes.</title>
        <authorList>
            <person name="St John J.A."/>
            <person name="Braun E.L."/>
            <person name="Isberg S.R."/>
            <person name="Miles L.G."/>
            <person name="Chong A.Y."/>
            <person name="Gongora J."/>
            <person name="Dalzell P."/>
            <person name="Moran C."/>
            <person name="Bed'hom B."/>
            <person name="Abzhanov A."/>
            <person name="Burgess S.C."/>
            <person name="Cooksey A.M."/>
            <person name="Castoe T.A."/>
            <person name="Crawford N.G."/>
            <person name="Densmore L.D."/>
            <person name="Drew J.C."/>
            <person name="Edwards S.V."/>
            <person name="Faircloth B.C."/>
            <person name="Fujita M.K."/>
            <person name="Greenwold M.J."/>
            <person name="Hoffmann F.G."/>
            <person name="Howard J.M."/>
            <person name="Iguchi T."/>
            <person name="Janes D.E."/>
            <person name="Khan S.Y."/>
            <person name="Kohno S."/>
            <person name="de Koning A.J."/>
            <person name="Lance S.L."/>
            <person name="McCarthy F.M."/>
            <person name="McCormack J.E."/>
            <person name="Merchant M.E."/>
            <person name="Peterson D.G."/>
            <person name="Pollock D.D."/>
            <person name="Pourmand N."/>
            <person name="Raney B.J."/>
            <person name="Roessler K.A."/>
            <person name="Sanford J.R."/>
            <person name="Sawyer R.H."/>
            <person name="Schmidt C.J."/>
            <person name="Triplett E.W."/>
            <person name="Tuberville T.D."/>
            <person name="Venegas-Anaya M."/>
            <person name="Howard J.T."/>
            <person name="Jarvis E.D."/>
            <person name="Guillette L.J.Jr."/>
            <person name="Glenn T.C."/>
            <person name="Green R.E."/>
            <person name="Ray D.A."/>
        </authorList>
    </citation>
    <scope>NUCLEOTIDE SEQUENCE [LARGE SCALE GENOMIC DNA]</scope>
    <source>
        <strain evidence="2">KSC_2009_1</strain>
    </source>
</reference>
<proteinExistence type="predicted"/>
<gene>
    <name evidence="2" type="ORF">Y1Q_0004826</name>
</gene>
<name>A0A151NRU0_ALLMI</name>
<accession>A0A151NRU0</accession>
<feature type="compositionally biased region" description="Acidic residues" evidence="1">
    <location>
        <begin position="24"/>
        <end position="33"/>
    </location>
</feature>
<evidence type="ECO:0000256" key="1">
    <source>
        <dbReference type="SAM" id="MobiDB-lite"/>
    </source>
</evidence>
<dbReference type="EMBL" id="AKHW03002337">
    <property type="protein sequence ID" value="KYO39185.1"/>
    <property type="molecule type" value="Genomic_DNA"/>
</dbReference>
<evidence type="ECO:0000313" key="2">
    <source>
        <dbReference type="EMBL" id="KYO39185.1"/>
    </source>
</evidence>
<dbReference type="Proteomes" id="UP000050525">
    <property type="component" value="Unassembled WGS sequence"/>
</dbReference>
<sequence>MGEKPLLTERGKMENDDKIHDDGEQCSEESSDMENMEDMDKRVAMAIMKLASPSCLRYIMNQFSVAVFMVGLATC</sequence>
<comment type="caution">
    <text evidence="2">The sequence shown here is derived from an EMBL/GenBank/DDBJ whole genome shotgun (WGS) entry which is preliminary data.</text>
</comment>